<feature type="transmembrane region" description="Helical" evidence="7">
    <location>
        <begin position="163"/>
        <end position="186"/>
    </location>
</feature>
<dbReference type="EMBL" id="JBHMAA010000011">
    <property type="protein sequence ID" value="MFB9948985.1"/>
    <property type="molecule type" value="Genomic_DNA"/>
</dbReference>
<feature type="transmembrane region" description="Helical" evidence="7">
    <location>
        <begin position="34"/>
        <end position="51"/>
    </location>
</feature>
<sequence length="273" mass="29342">MAKRPFDLPGFLLSGFGVGAVIFGLDSFARENSVGMVAPALAGIISLWLYVHHARRRPDAILDIRLFRHPAFRASMFGGTLFRVGFGAMPFMLPLLMQVIFGYTALQSGAITFVAAIGAFGMRTLTRYILNRFGFRSVLSWNALISSLFMGLCAAFNEQTAVHLMMAVIFLGGVFRALQFTSLNALSFAEVTDAEMSHATTLSQMALRISQGVGVALAAILLHFYSGNAGNLTSSAFSASFVVIALISAFSSLSFFALSRTAGDALIGRSKLH</sequence>
<dbReference type="InterPro" id="IPR011701">
    <property type="entry name" value="MFS"/>
</dbReference>
<keyword evidence="6 7" id="KW-0472">Membrane</keyword>
<feature type="transmembrane region" description="Helical" evidence="7">
    <location>
        <begin position="133"/>
        <end position="157"/>
    </location>
</feature>
<evidence type="ECO:0000313" key="9">
    <source>
        <dbReference type="Proteomes" id="UP001589692"/>
    </source>
</evidence>
<proteinExistence type="predicted"/>
<evidence type="ECO:0000256" key="5">
    <source>
        <dbReference type="ARBA" id="ARBA00022989"/>
    </source>
</evidence>
<dbReference type="PANTHER" id="PTHR42718:SF46">
    <property type="entry name" value="BLR6921 PROTEIN"/>
    <property type="match status" value="1"/>
</dbReference>
<evidence type="ECO:0000256" key="1">
    <source>
        <dbReference type="ARBA" id="ARBA00004651"/>
    </source>
</evidence>
<feature type="transmembrane region" description="Helical" evidence="7">
    <location>
        <begin position="72"/>
        <end position="93"/>
    </location>
</feature>
<dbReference type="SUPFAM" id="SSF103473">
    <property type="entry name" value="MFS general substrate transporter"/>
    <property type="match status" value="1"/>
</dbReference>
<feature type="transmembrane region" description="Helical" evidence="7">
    <location>
        <begin position="99"/>
        <end position="121"/>
    </location>
</feature>
<reference evidence="8 9" key="1">
    <citation type="submission" date="2024-09" db="EMBL/GenBank/DDBJ databases">
        <authorList>
            <person name="Sun Q."/>
            <person name="Mori K."/>
        </authorList>
    </citation>
    <scope>NUCLEOTIDE SEQUENCE [LARGE SCALE GENOMIC DNA]</scope>
    <source>
        <strain evidence="8 9">TBRC 4938</strain>
    </source>
</reference>
<keyword evidence="9" id="KW-1185">Reference proteome</keyword>
<keyword evidence="5 7" id="KW-1133">Transmembrane helix</keyword>
<dbReference type="Gene3D" id="1.20.1250.20">
    <property type="entry name" value="MFS general substrate transporter like domains"/>
    <property type="match status" value="1"/>
</dbReference>
<gene>
    <name evidence="8" type="ORF">ACFFP0_09015</name>
</gene>
<keyword evidence="3" id="KW-1003">Cell membrane</keyword>
<dbReference type="Proteomes" id="UP001589692">
    <property type="component" value="Unassembled WGS sequence"/>
</dbReference>
<comment type="subcellular location">
    <subcellularLocation>
        <location evidence="1">Cell membrane</location>
        <topology evidence="1">Multi-pass membrane protein</topology>
    </subcellularLocation>
</comment>
<evidence type="ECO:0000313" key="8">
    <source>
        <dbReference type="EMBL" id="MFB9948985.1"/>
    </source>
</evidence>
<dbReference type="InterPro" id="IPR036259">
    <property type="entry name" value="MFS_trans_sf"/>
</dbReference>
<evidence type="ECO:0000256" key="3">
    <source>
        <dbReference type="ARBA" id="ARBA00022475"/>
    </source>
</evidence>
<name>A0ABV6AI11_9HYPH</name>
<organism evidence="8 9">
    <name type="scientific">Rhizobium puerariae</name>
    <dbReference type="NCBI Taxonomy" id="1585791"/>
    <lineage>
        <taxon>Bacteria</taxon>
        <taxon>Pseudomonadati</taxon>
        <taxon>Pseudomonadota</taxon>
        <taxon>Alphaproteobacteria</taxon>
        <taxon>Hyphomicrobiales</taxon>
        <taxon>Rhizobiaceae</taxon>
        <taxon>Rhizobium/Agrobacterium group</taxon>
        <taxon>Rhizobium</taxon>
    </lineage>
</organism>
<dbReference type="Pfam" id="PF07690">
    <property type="entry name" value="MFS_1"/>
    <property type="match status" value="1"/>
</dbReference>
<protein>
    <submittedName>
        <fullName evidence="8">MFS transporter</fullName>
    </submittedName>
</protein>
<feature type="transmembrane region" description="Helical" evidence="7">
    <location>
        <begin position="206"/>
        <end position="225"/>
    </location>
</feature>
<evidence type="ECO:0000256" key="4">
    <source>
        <dbReference type="ARBA" id="ARBA00022692"/>
    </source>
</evidence>
<feature type="transmembrane region" description="Helical" evidence="7">
    <location>
        <begin position="237"/>
        <end position="259"/>
    </location>
</feature>
<evidence type="ECO:0000256" key="6">
    <source>
        <dbReference type="ARBA" id="ARBA00023136"/>
    </source>
</evidence>
<dbReference type="PANTHER" id="PTHR42718">
    <property type="entry name" value="MAJOR FACILITATOR SUPERFAMILY MULTIDRUG TRANSPORTER MFSC"/>
    <property type="match status" value="1"/>
</dbReference>
<accession>A0ABV6AI11</accession>
<dbReference type="RefSeq" id="WP_377259278.1">
    <property type="nucleotide sequence ID" value="NZ_JBHMAA010000011.1"/>
</dbReference>
<comment type="caution">
    <text evidence="8">The sequence shown here is derived from an EMBL/GenBank/DDBJ whole genome shotgun (WGS) entry which is preliminary data.</text>
</comment>
<keyword evidence="2" id="KW-0813">Transport</keyword>
<evidence type="ECO:0000256" key="7">
    <source>
        <dbReference type="SAM" id="Phobius"/>
    </source>
</evidence>
<keyword evidence="4 7" id="KW-0812">Transmembrane</keyword>
<evidence type="ECO:0000256" key="2">
    <source>
        <dbReference type="ARBA" id="ARBA00022448"/>
    </source>
</evidence>